<gene>
    <name evidence="3" type="ORF">FPZ12_019170</name>
</gene>
<feature type="domain" description="PucR C-terminal helix-turn-helix" evidence="1">
    <location>
        <begin position="341"/>
        <end position="399"/>
    </location>
</feature>
<name>A0A5N0V027_9PSEU</name>
<keyword evidence="4" id="KW-1185">Reference proteome</keyword>
<organism evidence="3 4">
    <name type="scientific">Amycolatopsis acidicola</name>
    <dbReference type="NCBI Taxonomy" id="2596893"/>
    <lineage>
        <taxon>Bacteria</taxon>
        <taxon>Bacillati</taxon>
        <taxon>Actinomycetota</taxon>
        <taxon>Actinomycetes</taxon>
        <taxon>Pseudonocardiales</taxon>
        <taxon>Pseudonocardiaceae</taxon>
        <taxon>Amycolatopsis</taxon>
    </lineage>
</organism>
<dbReference type="PANTHER" id="PTHR33744:SF1">
    <property type="entry name" value="DNA-BINDING TRANSCRIPTIONAL ACTIVATOR ADER"/>
    <property type="match status" value="1"/>
</dbReference>
<dbReference type="PANTHER" id="PTHR33744">
    <property type="entry name" value="CARBOHYDRATE DIACID REGULATOR"/>
    <property type="match status" value="1"/>
</dbReference>
<reference evidence="3" key="1">
    <citation type="submission" date="2019-09" db="EMBL/GenBank/DDBJ databases">
        <authorList>
            <person name="Teo W.F.A."/>
            <person name="Duangmal K."/>
        </authorList>
    </citation>
    <scope>NUCLEOTIDE SEQUENCE [LARGE SCALE GENOMIC DNA]</scope>
    <source>
        <strain evidence="3">K81G1</strain>
    </source>
</reference>
<dbReference type="Pfam" id="PF13556">
    <property type="entry name" value="HTH_30"/>
    <property type="match status" value="1"/>
</dbReference>
<evidence type="ECO:0000313" key="4">
    <source>
        <dbReference type="Proteomes" id="UP000319769"/>
    </source>
</evidence>
<dbReference type="Gene3D" id="1.10.10.2840">
    <property type="entry name" value="PucR C-terminal helix-turn-helix domain"/>
    <property type="match status" value="1"/>
</dbReference>
<proteinExistence type="predicted"/>
<dbReference type="InterPro" id="IPR042070">
    <property type="entry name" value="PucR_C-HTH_sf"/>
</dbReference>
<dbReference type="Proteomes" id="UP000319769">
    <property type="component" value="Unassembled WGS sequence"/>
</dbReference>
<evidence type="ECO:0000259" key="2">
    <source>
        <dbReference type="Pfam" id="PF25906"/>
    </source>
</evidence>
<dbReference type="InterPro" id="IPR051448">
    <property type="entry name" value="CdaR-like_regulators"/>
</dbReference>
<comment type="caution">
    <text evidence="3">The sequence shown here is derived from an EMBL/GenBank/DDBJ whole genome shotgun (WGS) entry which is preliminary data.</text>
</comment>
<sequence length="407" mass="45350">MVMHAGNVVVEGGRLAVMEERRRRLAMLLRPELPSLVEEIVREIRRSVPEYGRPLDEAHSTVLRDRVEYGVKLFVDLLEYPHLARTDADRTFRSIGRAEGHSGRTLDQLHAALRIGGRVAWRRVARVERQRALSAVDVSWLADRLFVFLDELAALSVKGYREAQTRAKDAGRGMRRRLLQLILKRPAVAKSAITELARTVGWTVPEQCALVAVDAEPSGHVRADPMLGADILADLREPEPCLLLPGPVTTERLQRLSAAFHGAHVAVGPTVAIADAAASLRWARQALRLVGDGVLPDVPVTVCGDHWSTLWLLGDPGLLKQVTKRRLSPLNAFPTKQRARLAGTLFAWLQSQGNVQETASKLQVHPRTVRYRMRQVEEIFGEDLRDPNARFEIEAALRALKLLGVAY</sequence>
<accession>A0A5N0V027</accession>
<dbReference type="OrthoDB" id="5243741at2"/>
<dbReference type="AlphaFoldDB" id="A0A5N0V027"/>
<evidence type="ECO:0000313" key="3">
    <source>
        <dbReference type="EMBL" id="KAA9159753.1"/>
    </source>
</evidence>
<evidence type="ECO:0000259" key="1">
    <source>
        <dbReference type="Pfam" id="PF13556"/>
    </source>
</evidence>
<dbReference type="InterPro" id="IPR058663">
    <property type="entry name" value="PucR-like_N"/>
</dbReference>
<dbReference type="EMBL" id="VMNW02000027">
    <property type="protein sequence ID" value="KAA9159753.1"/>
    <property type="molecule type" value="Genomic_DNA"/>
</dbReference>
<dbReference type="Pfam" id="PF25906">
    <property type="entry name" value="PucR-like_N"/>
    <property type="match status" value="1"/>
</dbReference>
<protein>
    <submittedName>
        <fullName evidence="3">PucR family transcriptional regulator</fullName>
    </submittedName>
</protein>
<feature type="domain" description="PucR-like N-terminal" evidence="2">
    <location>
        <begin position="24"/>
        <end position="183"/>
    </location>
</feature>
<dbReference type="InterPro" id="IPR025736">
    <property type="entry name" value="PucR_C-HTH_dom"/>
</dbReference>